<dbReference type="SUPFAM" id="SSF52200">
    <property type="entry name" value="Toll/Interleukin receptor TIR domain"/>
    <property type="match status" value="1"/>
</dbReference>
<proteinExistence type="predicted"/>
<sequence>MTETTQPTPENAVFISYARADNEQPPDKKAEGWVSFFWNQLRFELTDRGAAEAKLWLDRYEIEPHEAFTPKIEQALKQAKLLLPILSRNWIQREWCQRELELFVQQHADDNDCYIPVFKHRLEREHLPLLMQNNNARTGYQFFEIESTGKTREFYWRGLKDETAYYDLVRTIAEVISDKLGIVRPAAMASSMATTGQTVFIALAASDLRDARQRLVNDLQKNNIKVVPEVDTLPDTAEAFESMIREALSQAVFAVHLLGEKSGSTPEGTNEPIVPLQLRLAREMPYQRILWVPRWHRTETGDKRNPVEVVTEHFGALQQNEEIFGKEVTDLSQLLRERFKPASQAEESSSGATFNQLLIAAADPEDEELATELANLIQECKLNVQLFDPETYAELTPETSAVLIPWGMASKENLQALLSKLSPVPAKIVCLRLPGGNEIEKRRFFQKGIISKKIEALPDDTQKCQDLLESLEILLPYGSEP</sequence>
<accession>A0A1H2QY07</accession>
<dbReference type="PROSITE" id="PS50104">
    <property type="entry name" value="TIR"/>
    <property type="match status" value="1"/>
</dbReference>
<dbReference type="Proteomes" id="UP000183454">
    <property type="component" value="Unassembled WGS sequence"/>
</dbReference>
<evidence type="ECO:0000313" key="2">
    <source>
        <dbReference type="EMBL" id="SDW11514.1"/>
    </source>
</evidence>
<dbReference type="InterPro" id="IPR035897">
    <property type="entry name" value="Toll_tir_struct_dom_sf"/>
</dbReference>
<dbReference type="RefSeq" id="WP_074664989.1">
    <property type="nucleotide sequence ID" value="NZ_FNNH01000003.1"/>
</dbReference>
<name>A0A1H2QY07_9PROT</name>
<gene>
    <name evidence="2" type="ORF">SAMN05421882_100352</name>
</gene>
<dbReference type="AlphaFoldDB" id="A0A1H2QY07"/>
<dbReference type="InterPro" id="IPR000157">
    <property type="entry name" value="TIR_dom"/>
</dbReference>
<dbReference type="Pfam" id="PF13676">
    <property type="entry name" value="TIR_2"/>
    <property type="match status" value="1"/>
</dbReference>
<reference evidence="2 3" key="1">
    <citation type="submission" date="2016-10" db="EMBL/GenBank/DDBJ databases">
        <authorList>
            <person name="de Groot N.N."/>
        </authorList>
    </citation>
    <scope>NUCLEOTIDE SEQUENCE [LARGE SCALE GENOMIC DNA]</scope>
    <source>
        <strain evidence="2 3">Nm110</strain>
    </source>
</reference>
<evidence type="ECO:0000259" key="1">
    <source>
        <dbReference type="PROSITE" id="PS50104"/>
    </source>
</evidence>
<dbReference type="Gene3D" id="3.40.50.10140">
    <property type="entry name" value="Toll/interleukin-1 receptor homology (TIR) domain"/>
    <property type="match status" value="1"/>
</dbReference>
<evidence type="ECO:0000313" key="3">
    <source>
        <dbReference type="Proteomes" id="UP000183454"/>
    </source>
</evidence>
<dbReference type="GO" id="GO:0007165">
    <property type="term" value="P:signal transduction"/>
    <property type="evidence" value="ECO:0007669"/>
    <property type="project" value="InterPro"/>
</dbReference>
<feature type="domain" description="TIR" evidence="1">
    <location>
        <begin position="9"/>
        <end position="163"/>
    </location>
</feature>
<dbReference type="EMBL" id="FNNH01000003">
    <property type="protein sequence ID" value="SDW11514.1"/>
    <property type="molecule type" value="Genomic_DNA"/>
</dbReference>
<organism evidence="2 3">
    <name type="scientific">Nitrosomonas communis</name>
    <dbReference type="NCBI Taxonomy" id="44574"/>
    <lineage>
        <taxon>Bacteria</taxon>
        <taxon>Pseudomonadati</taxon>
        <taxon>Pseudomonadota</taxon>
        <taxon>Betaproteobacteria</taxon>
        <taxon>Nitrosomonadales</taxon>
        <taxon>Nitrosomonadaceae</taxon>
        <taxon>Nitrosomonas</taxon>
    </lineage>
</organism>
<protein>
    <submittedName>
        <fullName evidence="2">TIR domain-containing protein</fullName>
    </submittedName>
</protein>